<dbReference type="InterPro" id="IPR036188">
    <property type="entry name" value="FAD/NAD-bd_sf"/>
</dbReference>
<sequence>MSLVQRYYTCEVCNNTQNNCESCHCCGSKALHEVLSKTFTSDPLPQSVCMNTKIVIIGGGIASLATIRQLVLNGMKNITLICKEDTKPYYRTTIPKVLGDPNFVNKEQFILEKDCFYEKNEINTLIGWTVDNIDMKEKKILCNKGEEKKEIPFDTLVFANGGEPNRPPFIKNTTVKDVFPIHTLTNINGMNECFANKTVKNVVIIGGGLCGIEIAVAMKRKHKDVGIVLVEIANRILPKQLSVEASALFEETLKQNNVVLKTSSCVSSIIEKDDRICVELQDKEILMCDMVCYSCGVSPNKTLAEKIGCAVNRGIVVDERMRTSLSDVYACGDCCEYNSCCFGNWTDAMKQGTECADTICGKDSKFVHTPMPYFVFCFTNVFSVGQIVGDAVTKKSGKDFVQIFRQDGVIVGGVLLGKPVIKVQRPLIAAVDKKVGGAEAQALIDEWMNF</sequence>
<dbReference type="AlphaFoldDB" id="A0A0A1U621"/>
<dbReference type="PRINTS" id="PR00368">
    <property type="entry name" value="FADPNR"/>
</dbReference>
<dbReference type="InterPro" id="IPR023753">
    <property type="entry name" value="FAD/NAD-binding_dom"/>
</dbReference>
<evidence type="ECO:0000256" key="3">
    <source>
        <dbReference type="ARBA" id="ARBA00022827"/>
    </source>
</evidence>
<dbReference type="VEuPathDB" id="AmoebaDB:EIN_095180"/>
<dbReference type="Proteomes" id="UP000014680">
    <property type="component" value="Unassembled WGS sequence"/>
</dbReference>
<keyword evidence="6" id="KW-1185">Reference proteome</keyword>
<name>A0A0A1U621_ENTIV</name>
<dbReference type="SMR" id="A0A0A1U621"/>
<dbReference type="GO" id="GO:0015044">
    <property type="term" value="F:rubredoxin-NAD+ reductase activity"/>
    <property type="evidence" value="ECO:0007669"/>
    <property type="project" value="UniProtKB-EC"/>
</dbReference>
<keyword evidence="2" id="KW-0285">Flavoprotein</keyword>
<keyword evidence="5" id="KW-0560">Oxidoreductase</keyword>
<feature type="domain" description="FAD/NAD(P)-binding" evidence="4">
    <location>
        <begin position="53"/>
        <end position="352"/>
    </location>
</feature>
<dbReference type="PRINTS" id="PR00411">
    <property type="entry name" value="PNDRDTASEI"/>
</dbReference>
<dbReference type="EC" id="1.18.1.1" evidence="5"/>
<dbReference type="PANTHER" id="PTHR43429:SF3">
    <property type="entry name" value="NITRITE REDUCTASE [NAD(P)H]"/>
    <property type="match status" value="1"/>
</dbReference>
<dbReference type="GeneID" id="14886176"/>
<evidence type="ECO:0000313" key="5">
    <source>
        <dbReference type="EMBL" id="ELP87281.1"/>
    </source>
</evidence>
<dbReference type="EMBL" id="KB206860">
    <property type="protein sequence ID" value="ELP87281.1"/>
    <property type="molecule type" value="Genomic_DNA"/>
</dbReference>
<keyword evidence="3" id="KW-0274">FAD</keyword>
<evidence type="ECO:0000313" key="6">
    <source>
        <dbReference type="Proteomes" id="UP000014680"/>
    </source>
</evidence>
<evidence type="ECO:0000256" key="1">
    <source>
        <dbReference type="ARBA" id="ARBA00001974"/>
    </source>
</evidence>
<protein>
    <submittedName>
        <fullName evidence="5">Rubredoxin-NAD+ reductase, putative</fullName>
        <ecNumber evidence="5">1.18.1.1</ecNumber>
    </submittedName>
</protein>
<gene>
    <name evidence="5" type="ORF">EIN_095180</name>
</gene>
<dbReference type="OMA" id="IHHFWTF"/>
<dbReference type="KEGG" id="eiv:EIN_095180"/>
<comment type="cofactor">
    <cofactor evidence="1">
        <name>FAD</name>
        <dbReference type="ChEBI" id="CHEBI:57692"/>
    </cofactor>
</comment>
<dbReference type="PANTHER" id="PTHR43429">
    <property type="entry name" value="PYRIDINE NUCLEOTIDE-DISULFIDE OXIDOREDUCTASE DOMAIN-CONTAINING"/>
    <property type="match status" value="1"/>
</dbReference>
<evidence type="ECO:0000256" key="2">
    <source>
        <dbReference type="ARBA" id="ARBA00022630"/>
    </source>
</evidence>
<dbReference type="Pfam" id="PF07992">
    <property type="entry name" value="Pyr_redox_2"/>
    <property type="match status" value="1"/>
</dbReference>
<dbReference type="SUPFAM" id="SSF51905">
    <property type="entry name" value="FAD/NAD(P)-binding domain"/>
    <property type="match status" value="1"/>
</dbReference>
<reference evidence="5 6" key="1">
    <citation type="submission" date="2012-10" db="EMBL/GenBank/DDBJ databases">
        <authorList>
            <person name="Zafar N."/>
            <person name="Inman J."/>
            <person name="Hall N."/>
            <person name="Lorenzi H."/>
            <person name="Caler E."/>
        </authorList>
    </citation>
    <scope>NUCLEOTIDE SEQUENCE [LARGE SCALE GENOMIC DNA]</scope>
    <source>
        <strain evidence="5 6">IP1</strain>
    </source>
</reference>
<accession>A0A0A1U621</accession>
<dbReference type="Gene3D" id="3.50.50.60">
    <property type="entry name" value="FAD/NAD(P)-binding domain"/>
    <property type="match status" value="2"/>
</dbReference>
<organism evidence="5 6">
    <name type="scientific">Entamoeba invadens IP1</name>
    <dbReference type="NCBI Taxonomy" id="370355"/>
    <lineage>
        <taxon>Eukaryota</taxon>
        <taxon>Amoebozoa</taxon>
        <taxon>Evosea</taxon>
        <taxon>Archamoebae</taxon>
        <taxon>Mastigamoebida</taxon>
        <taxon>Entamoebidae</taxon>
        <taxon>Entamoeba</taxon>
    </lineage>
</organism>
<dbReference type="RefSeq" id="XP_004254052.1">
    <property type="nucleotide sequence ID" value="XM_004254004.1"/>
</dbReference>
<evidence type="ECO:0000259" key="4">
    <source>
        <dbReference type="Pfam" id="PF07992"/>
    </source>
</evidence>
<proteinExistence type="predicted"/>
<dbReference type="InterPro" id="IPR050260">
    <property type="entry name" value="FAD-bd_OxRdtase"/>
</dbReference>
<dbReference type="OrthoDB" id="5840486at2759"/>